<protein>
    <submittedName>
        <fullName evidence="1">Uncharacterized protein</fullName>
    </submittedName>
</protein>
<dbReference type="Proteomes" id="UP000179616">
    <property type="component" value="Unassembled WGS sequence"/>
</dbReference>
<evidence type="ECO:0000313" key="1">
    <source>
        <dbReference type="EMBL" id="OHU31694.1"/>
    </source>
</evidence>
<proteinExistence type="predicted"/>
<dbReference type="AlphaFoldDB" id="A0A1S1LHN1"/>
<gene>
    <name evidence="1" type="ORF">BKG76_00305</name>
</gene>
<sequence length="199" mass="20034">MGTADSKVRSVVRALATGLVGAVALALLELGSPSKAMAVPPIPDIDSLIDDSAALFASPNDLGGSHVLWFSTKTGLLCSERTVKISQQLACAGELPGQPEGTQVVTSATACGQALGPATFEAKTAEEYFGAPAGTTPIVPAPGHKIVFWNSSATESLMCGVPASADLVCVLKAQQYVGASTGPPVAHGFVIGAPKSGVF</sequence>
<accession>A0A1S1LHN1</accession>
<dbReference type="OrthoDB" id="4761987at2"/>
<evidence type="ECO:0000313" key="2">
    <source>
        <dbReference type="Proteomes" id="UP000179616"/>
    </source>
</evidence>
<dbReference type="EMBL" id="MLIK01000003">
    <property type="protein sequence ID" value="OHU31694.1"/>
    <property type="molecule type" value="Genomic_DNA"/>
</dbReference>
<name>A0A1S1LHN1_9MYCO</name>
<comment type="caution">
    <text evidence="1">The sequence shown here is derived from an EMBL/GenBank/DDBJ whole genome shotgun (WGS) entry which is preliminary data.</text>
</comment>
<reference evidence="1 2" key="1">
    <citation type="submission" date="2016-10" db="EMBL/GenBank/DDBJ databases">
        <title>Evaluation of Human, Veterinary and Environmental Mycobacterium chelonae Isolates by Core Genome Phylogenomic Analysis, Targeted Gene Comparison, and Anti-microbial Susceptibility Patterns: A Tale of Mistaken Identities.</title>
        <authorList>
            <person name="Fogelson S.B."/>
            <person name="Camus A.C."/>
            <person name="Lorenz W."/>
            <person name="Vasireddy R."/>
            <person name="Vasireddy S."/>
            <person name="Smith T."/>
            <person name="Brown-Elliott B.A."/>
            <person name="Wallace R.J.Jr."/>
            <person name="Hasan N.A."/>
            <person name="Reischl U."/>
            <person name="Sanchez S."/>
        </authorList>
    </citation>
    <scope>NUCLEOTIDE SEQUENCE [LARGE SCALE GENOMIC DNA]</scope>
    <source>
        <strain evidence="1 2">1559</strain>
    </source>
</reference>
<organism evidence="1 2">
    <name type="scientific">Mycobacteroides franklinii</name>
    <dbReference type="NCBI Taxonomy" id="948102"/>
    <lineage>
        <taxon>Bacteria</taxon>
        <taxon>Bacillati</taxon>
        <taxon>Actinomycetota</taxon>
        <taxon>Actinomycetes</taxon>
        <taxon>Mycobacteriales</taxon>
        <taxon>Mycobacteriaceae</taxon>
        <taxon>Mycobacteroides</taxon>
    </lineage>
</organism>
<dbReference type="STRING" id="948102.BKG76_00305"/>